<accession>A0A6A6E1N0</accession>
<dbReference type="Pfam" id="PF04248">
    <property type="entry name" value="NTP_transf_9"/>
    <property type="match status" value="1"/>
</dbReference>
<name>A0A6A6E1N0_9PEZI</name>
<dbReference type="Proteomes" id="UP000800200">
    <property type="component" value="Unassembled WGS sequence"/>
</dbReference>
<organism evidence="2 3">
    <name type="scientific">Zopfia rhizophila CBS 207.26</name>
    <dbReference type="NCBI Taxonomy" id="1314779"/>
    <lineage>
        <taxon>Eukaryota</taxon>
        <taxon>Fungi</taxon>
        <taxon>Dikarya</taxon>
        <taxon>Ascomycota</taxon>
        <taxon>Pezizomycotina</taxon>
        <taxon>Dothideomycetes</taxon>
        <taxon>Dothideomycetes incertae sedis</taxon>
        <taxon>Zopfiaceae</taxon>
        <taxon>Zopfia</taxon>
    </lineage>
</organism>
<feature type="domain" description="DUF427" evidence="1">
    <location>
        <begin position="4"/>
        <end position="90"/>
    </location>
</feature>
<dbReference type="EMBL" id="ML994632">
    <property type="protein sequence ID" value="KAF2185831.1"/>
    <property type="molecule type" value="Genomic_DNA"/>
</dbReference>
<dbReference type="PANTHER" id="PTHR34310">
    <property type="entry name" value="DUF427 DOMAIN PROTEIN (AFU_ORTHOLOGUE AFUA_3G02220)"/>
    <property type="match status" value="1"/>
</dbReference>
<evidence type="ECO:0000313" key="3">
    <source>
        <dbReference type="Proteomes" id="UP000800200"/>
    </source>
</evidence>
<dbReference type="InterPro" id="IPR007361">
    <property type="entry name" value="DUF427"/>
</dbReference>
<dbReference type="Gene3D" id="2.170.150.40">
    <property type="entry name" value="Domain of unknown function (DUF427)"/>
    <property type="match status" value="1"/>
</dbReference>
<dbReference type="InterPro" id="IPR038694">
    <property type="entry name" value="DUF427_sf"/>
</dbReference>
<evidence type="ECO:0000313" key="2">
    <source>
        <dbReference type="EMBL" id="KAF2185831.1"/>
    </source>
</evidence>
<dbReference type="AlphaFoldDB" id="A0A6A6E1N0"/>
<gene>
    <name evidence="2" type="ORF">K469DRAFT_574830</name>
</gene>
<keyword evidence="3" id="KW-1185">Reference proteome</keyword>
<reference evidence="2" key="1">
    <citation type="journal article" date="2020" name="Stud. Mycol.">
        <title>101 Dothideomycetes genomes: a test case for predicting lifestyles and emergence of pathogens.</title>
        <authorList>
            <person name="Haridas S."/>
            <person name="Albert R."/>
            <person name="Binder M."/>
            <person name="Bloem J."/>
            <person name="Labutti K."/>
            <person name="Salamov A."/>
            <person name="Andreopoulos B."/>
            <person name="Baker S."/>
            <person name="Barry K."/>
            <person name="Bills G."/>
            <person name="Bluhm B."/>
            <person name="Cannon C."/>
            <person name="Castanera R."/>
            <person name="Culley D."/>
            <person name="Daum C."/>
            <person name="Ezra D."/>
            <person name="Gonzalez J."/>
            <person name="Henrissat B."/>
            <person name="Kuo A."/>
            <person name="Liang C."/>
            <person name="Lipzen A."/>
            <person name="Lutzoni F."/>
            <person name="Magnuson J."/>
            <person name="Mondo S."/>
            <person name="Nolan M."/>
            <person name="Ohm R."/>
            <person name="Pangilinan J."/>
            <person name="Park H.-J."/>
            <person name="Ramirez L."/>
            <person name="Alfaro M."/>
            <person name="Sun H."/>
            <person name="Tritt A."/>
            <person name="Yoshinaga Y."/>
            <person name="Zwiers L.-H."/>
            <person name="Turgeon B."/>
            <person name="Goodwin S."/>
            <person name="Spatafora J."/>
            <person name="Crous P."/>
            <person name="Grigoriev I."/>
        </authorList>
    </citation>
    <scope>NUCLEOTIDE SEQUENCE</scope>
    <source>
        <strain evidence="2">CBS 207.26</strain>
    </source>
</reference>
<evidence type="ECO:0000259" key="1">
    <source>
        <dbReference type="Pfam" id="PF04248"/>
    </source>
</evidence>
<dbReference type="PANTHER" id="PTHR34310:SF5">
    <property type="entry name" value="DUF427 DOMAIN PROTEIN (AFU_ORTHOLOGUE AFUA_3G02220)"/>
    <property type="match status" value="1"/>
</dbReference>
<proteinExistence type="predicted"/>
<dbReference type="OrthoDB" id="18996at2759"/>
<protein>
    <submittedName>
        <fullName evidence="2">DUF427-domain-containing protein</fullName>
    </submittedName>
</protein>
<sequence>MHATARVNGTTIAETDAYKIVDGNVYFPPSSITKDNFSSTATHTTCPYKGKASYYTIEAGGHQLNDAAWYYPEPKSGFEKIRDYVAFYKGSVEVKAE</sequence>